<dbReference type="InterPro" id="IPR036322">
    <property type="entry name" value="WD40_repeat_dom_sf"/>
</dbReference>
<keyword evidence="7" id="KW-1185">Reference proteome</keyword>
<dbReference type="PROSITE" id="PS00678">
    <property type="entry name" value="WD_REPEATS_1"/>
    <property type="match status" value="1"/>
</dbReference>
<dbReference type="PANTHER" id="PTHR22847:SF637">
    <property type="entry name" value="WD REPEAT DOMAIN 5B"/>
    <property type="match status" value="1"/>
</dbReference>
<accession>A0ABN9TWN2</accession>
<feature type="repeat" description="WD" evidence="3">
    <location>
        <begin position="683"/>
        <end position="714"/>
    </location>
</feature>
<dbReference type="InterPro" id="IPR001680">
    <property type="entry name" value="WD40_rpt"/>
</dbReference>
<gene>
    <name evidence="6" type="ORF">PCOR1329_LOCUS42916</name>
</gene>
<evidence type="ECO:0000256" key="2">
    <source>
        <dbReference type="ARBA" id="ARBA00022737"/>
    </source>
</evidence>
<evidence type="ECO:0000313" key="6">
    <source>
        <dbReference type="EMBL" id="CAK0850509.1"/>
    </source>
</evidence>
<sequence length="739" mass="77521">MARAPSRKGTICEGSFRPRPSGPPPAAVVVATSPWPSRPWRVPDTIEALCAPGPALASQAVGRLVAQRVAALDGSQREAEAARDHEAAQRRQQAAAWEQERLLEDWERRTLWLQDAARKAEEDMHGLQAALGEQEQRAAGAEAAVAAAGARLSQLESLLEGLERRTADLGRAIREANQGACGLAAAVDAQSWRAADCNRAAERGRREKDDPIWAALRELQELVVHETEHRAAGLREVLSVLSRNIEQVRAEQAAERSAAVAGGAGAAGTACSGLEAWAWAVPREACPVMPPSAPGCANIALGSSDASGSQRLVSGGCLAWFRCGSRAGRPRDPELSSAPGPRASVCTLGTLDVLALTLDSAFLPSDGSRRPSAALPPWPSVATMVPGAASLTAVAASCLLWGSLGAETVLPAVECELHFSALAGGMVWGVAADEAAGLLYAAALDGFAYAWNTSGAVQMHQLDGHNDEVWRISALSDGGGPPRVATASLDGTVRIWTLSTSSTSDWTLFEGDYMVTALTTWGRLLAHGDKGGAIVWYRILEDRISMAGELKADTAMIQSLAFTEDGGLVAASDDGTMRVWDLGRQALVRMWRANNGSVVSLAVGPDGALVTSGYNVVGIREPWQLQLWDLTAGASQRSTSSTAKFGVVTALAFSPSSGLLYVGASDSNIYAASCPAWDVLETLRGHSDAVHALRFGTGGRLLSGSASHEVRLWKGRETNCSARGSVEAAAISRGAVSEL</sequence>
<dbReference type="InterPro" id="IPR015943">
    <property type="entry name" value="WD40/YVTN_repeat-like_dom_sf"/>
</dbReference>
<protein>
    <submittedName>
        <fullName evidence="6">Uncharacterized protein</fullName>
    </submittedName>
</protein>
<feature type="repeat" description="WD" evidence="3">
    <location>
        <begin position="462"/>
        <end position="506"/>
    </location>
</feature>
<feature type="region of interest" description="Disordered" evidence="5">
    <location>
        <begin position="1"/>
        <end position="27"/>
    </location>
</feature>
<dbReference type="Proteomes" id="UP001189429">
    <property type="component" value="Unassembled WGS sequence"/>
</dbReference>
<feature type="coiled-coil region" evidence="4">
    <location>
        <begin position="117"/>
        <end position="172"/>
    </location>
</feature>
<keyword evidence="2" id="KW-0677">Repeat</keyword>
<evidence type="ECO:0000313" key="7">
    <source>
        <dbReference type="Proteomes" id="UP001189429"/>
    </source>
</evidence>
<proteinExistence type="predicted"/>
<dbReference type="SUPFAM" id="SSF50978">
    <property type="entry name" value="WD40 repeat-like"/>
    <property type="match status" value="1"/>
</dbReference>
<evidence type="ECO:0000256" key="1">
    <source>
        <dbReference type="ARBA" id="ARBA00022574"/>
    </source>
</evidence>
<dbReference type="EMBL" id="CAUYUJ010015160">
    <property type="protein sequence ID" value="CAK0850509.1"/>
    <property type="molecule type" value="Genomic_DNA"/>
</dbReference>
<keyword evidence="1 3" id="KW-0853">WD repeat</keyword>
<dbReference type="Gene3D" id="2.130.10.10">
    <property type="entry name" value="YVTN repeat-like/Quinoprotein amine dehydrogenase"/>
    <property type="match status" value="3"/>
</dbReference>
<evidence type="ECO:0000256" key="4">
    <source>
        <dbReference type="SAM" id="Coils"/>
    </source>
</evidence>
<dbReference type="InterPro" id="IPR019775">
    <property type="entry name" value="WD40_repeat_CS"/>
</dbReference>
<evidence type="ECO:0000256" key="3">
    <source>
        <dbReference type="PROSITE-ProRule" id="PRU00221"/>
    </source>
</evidence>
<dbReference type="PANTHER" id="PTHR22847">
    <property type="entry name" value="WD40 REPEAT PROTEIN"/>
    <property type="match status" value="1"/>
</dbReference>
<feature type="repeat" description="WD" evidence="3">
    <location>
        <begin position="550"/>
        <end position="590"/>
    </location>
</feature>
<keyword evidence="4" id="KW-0175">Coiled coil</keyword>
<name>A0ABN9TWN2_9DINO</name>
<dbReference type="PROSITE" id="PS50294">
    <property type="entry name" value="WD_REPEATS_REGION"/>
    <property type="match status" value="2"/>
</dbReference>
<organism evidence="6 7">
    <name type="scientific">Prorocentrum cordatum</name>
    <dbReference type="NCBI Taxonomy" id="2364126"/>
    <lineage>
        <taxon>Eukaryota</taxon>
        <taxon>Sar</taxon>
        <taxon>Alveolata</taxon>
        <taxon>Dinophyceae</taxon>
        <taxon>Prorocentrales</taxon>
        <taxon>Prorocentraceae</taxon>
        <taxon>Prorocentrum</taxon>
    </lineage>
</organism>
<dbReference type="Pfam" id="PF00400">
    <property type="entry name" value="WD40"/>
    <property type="match status" value="4"/>
</dbReference>
<dbReference type="PROSITE" id="PS50082">
    <property type="entry name" value="WD_REPEATS_2"/>
    <property type="match status" value="3"/>
</dbReference>
<comment type="caution">
    <text evidence="6">The sequence shown here is derived from an EMBL/GenBank/DDBJ whole genome shotgun (WGS) entry which is preliminary data.</text>
</comment>
<evidence type="ECO:0000256" key="5">
    <source>
        <dbReference type="SAM" id="MobiDB-lite"/>
    </source>
</evidence>
<reference evidence="6" key="1">
    <citation type="submission" date="2023-10" db="EMBL/GenBank/DDBJ databases">
        <authorList>
            <person name="Chen Y."/>
            <person name="Shah S."/>
            <person name="Dougan E. K."/>
            <person name="Thang M."/>
            <person name="Chan C."/>
        </authorList>
    </citation>
    <scope>NUCLEOTIDE SEQUENCE [LARGE SCALE GENOMIC DNA]</scope>
</reference>
<dbReference type="SMART" id="SM00320">
    <property type="entry name" value="WD40"/>
    <property type="match status" value="6"/>
</dbReference>